<protein>
    <submittedName>
        <fullName evidence="2">Uncharacterized protein</fullName>
    </submittedName>
</protein>
<keyword evidence="3" id="KW-1185">Reference proteome</keyword>
<evidence type="ECO:0000256" key="1">
    <source>
        <dbReference type="SAM" id="MobiDB-lite"/>
    </source>
</evidence>
<comment type="caution">
    <text evidence="2">The sequence shown here is derived from an EMBL/GenBank/DDBJ whole genome shotgun (WGS) entry which is preliminary data.</text>
</comment>
<dbReference type="EMBL" id="RSCE01000003">
    <property type="protein sequence ID" value="RSH84308.1"/>
    <property type="molecule type" value="Genomic_DNA"/>
</dbReference>
<dbReference type="Proteomes" id="UP000279236">
    <property type="component" value="Unassembled WGS sequence"/>
</dbReference>
<reference evidence="2 3" key="1">
    <citation type="submission" date="2018-11" db="EMBL/GenBank/DDBJ databases">
        <title>Genome sequence of Apiotrichum porosum DSM 27194.</title>
        <authorList>
            <person name="Aliyu H."/>
            <person name="Gorte O."/>
            <person name="Ochsenreither K."/>
        </authorList>
    </citation>
    <scope>NUCLEOTIDE SEQUENCE [LARGE SCALE GENOMIC DNA]</scope>
    <source>
        <strain evidence="2 3">DSM 27194</strain>
    </source>
</reference>
<organism evidence="2 3">
    <name type="scientific">Apiotrichum porosum</name>
    <dbReference type="NCBI Taxonomy" id="105984"/>
    <lineage>
        <taxon>Eukaryota</taxon>
        <taxon>Fungi</taxon>
        <taxon>Dikarya</taxon>
        <taxon>Basidiomycota</taxon>
        <taxon>Agaricomycotina</taxon>
        <taxon>Tremellomycetes</taxon>
        <taxon>Trichosporonales</taxon>
        <taxon>Trichosporonaceae</taxon>
        <taxon>Apiotrichum</taxon>
    </lineage>
</organism>
<proteinExistence type="predicted"/>
<dbReference type="STRING" id="105984.A0A427XZJ4"/>
<evidence type="ECO:0000313" key="3">
    <source>
        <dbReference type="Proteomes" id="UP000279236"/>
    </source>
</evidence>
<gene>
    <name evidence="2" type="ORF">EHS24_005823</name>
</gene>
<feature type="region of interest" description="Disordered" evidence="1">
    <location>
        <begin position="32"/>
        <end position="52"/>
    </location>
</feature>
<name>A0A427XZJ4_9TREE</name>
<dbReference type="GeneID" id="39590366"/>
<dbReference type="RefSeq" id="XP_028477756.1">
    <property type="nucleotide sequence ID" value="XM_028621304.1"/>
</dbReference>
<accession>A0A427XZJ4</accession>
<sequence length="402" mass="44999">MYCSPSPTSPSVLLCPSAFRLIRTIKIDTAGVPTENDEDDEAPSEPIPGYKPTKADRKKRLWRLYTRDNEVEATLFLGKLDEFEYLYPAEAPRIEVLHIAAKAKECIPRGNKVVRVRYGGQTFEKVETMVEQDLRAGGFWARFVKVCGVERVKLYELIIPEFRLGPFEFRARPDLQSAERLLIGTFWPLYLNTTRGGFPLHAPLPIPDTAAETAAAVGLINEKISEFMANTRQGQGARPPMHPDALEVVTRAAHIRRTWNGAVPSVRVQKDVTVEEYHQFYEELDYHSRLAGPGPALAVDMKLHAQGAPPAHDLQWVEILEQIGVMLDLWCTTLKHIDIKAAVLDLWPYLVITKPLVIDVASARVSRLIMDGPLAVSINDDGGLECPFPDDGWKELAPDGSR</sequence>
<evidence type="ECO:0000313" key="2">
    <source>
        <dbReference type="EMBL" id="RSH84308.1"/>
    </source>
</evidence>
<dbReference type="AlphaFoldDB" id="A0A427XZJ4"/>